<evidence type="ECO:0000256" key="1">
    <source>
        <dbReference type="ARBA" id="ARBA00005801"/>
    </source>
</evidence>
<reference evidence="5 6" key="1">
    <citation type="submission" date="2019-02" db="EMBL/GenBank/DDBJ databases">
        <title>Sequencing the genomes of 1000 actinobacteria strains.</title>
        <authorList>
            <person name="Klenk H.-P."/>
        </authorList>
    </citation>
    <scope>NUCLEOTIDE SEQUENCE [LARGE SCALE GENOMIC DNA]</scope>
    <source>
        <strain evidence="5 6">DSM 16932</strain>
    </source>
</reference>
<dbReference type="Proteomes" id="UP000293852">
    <property type="component" value="Unassembled WGS sequence"/>
</dbReference>
<evidence type="ECO:0000256" key="3">
    <source>
        <dbReference type="SAM" id="Phobius"/>
    </source>
</evidence>
<evidence type="ECO:0000313" key="5">
    <source>
        <dbReference type="EMBL" id="RZS63094.1"/>
    </source>
</evidence>
<keyword evidence="3" id="KW-1133">Transmembrane helix</keyword>
<dbReference type="Pfam" id="PF01478">
    <property type="entry name" value="Peptidase_A24"/>
    <property type="match status" value="1"/>
</dbReference>
<keyword evidence="3" id="KW-0812">Transmembrane</keyword>
<dbReference type="AlphaFoldDB" id="A0A4Q7M602"/>
<dbReference type="GO" id="GO:0006465">
    <property type="term" value="P:signal peptide processing"/>
    <property type="evidence" value="ECO:0007669"/>
    <property type="project" value="TreeGrafter"/>
</dbReference>
<dbReference type="EMBL" id="SGWX01000001">
    <property type="protein sequence ID" value="RZS63094.1"/>
    <property type="molecule type" value="Genomic_DNA"/>
</dbReference>
<dbReference type="Gene3D" id="1.20.120.1220">
    <property type="match status" value="1"/>
</dbReference>
<organism evidence="5 6">
    <name type="scientific">Xylanimonas ulmi</name>
    <dbReference type="NCBI Taxonomy" id="228973"/>
    <lineage>
        <taxon>Bacteria</taxon>
        <taxon>Bacillati</taxon>
        <taxon>Actinomycetota</taxon>
        <taxon>Actinomycetes</taxon>
        <taxon>Micrococcales</taxon>
        <taxon>Promicromonosporaceae</taxon>
        <taxon>Xylanimonas</taxon>
    </lineage>
</organism>
<dbReference type="GO" id="GO:0008168">
    <property type="term" value="F:methyltransferase activity"/>
    <property type="evidence" value="ECO:0007669"/>
    <property type="project" value="UniProtKB-KW"/>
</dbReference>
<dbReference type="InterPro" id="IPR000045">
    <property type="entry name" value="Prepilin_IV_endopep_pep"/>
</dbReference>
<keyword evidence="5" id="KW-0808">Transferase</keyword>
<dbReference type="PANTHER" id="PTHR30487">
    <property type="entry name" value="TYPE 4 PREPILIN-LIKE PROTEINS LEADER PEPTIDE-PROCESSING ENZYME"/>
    <property type="match status" value="1"/>
</dbReference>
<keyword evidence="6" id="KW-1185">Reference proteome</keyword>
<protein>
    <submittedName>
        <fullName evidence="5">Leader peptidase (Prepilin peptidase)/N-methyltransferase</fullName>
    </submittedName>
</protein>
<accession>A0A4Q7M602</accession>
<keyword evidence="5" id="KW-0489">Methyltransferase</keyword>
<feature type="region of interest" description="Disordered" evidence="2">
    <location>
        <begin position="1"/>
        <end position="20"/>
    </location>
</feature>
<name>A0A4Q7M602_9MICO</name>
<dbReference type="GO" id="GO:0004190">
    <property type="term" value="F:aspartic-type endopeptidase activity"/>
    <property type="evidence" value="ECO:0007669"/>
    <property type="project" value="InterPro"/>
</dbReference>
<gene>
    <name evidence="5" type="ORF">EV386_3452</name>
</gene>
<feature type="transmembrane region" description="Helical" evidence="3">
    <location>
        <begin position="87"/>
        <end position="105"/>
    </location>
</feature>
<sequence>MANTQPPPSHRRRGISPRGTPRILARLPGELAGHGRAIVPLAAAATVWAVWASGPGWATPGFVVVAVAGAAHGVIDARTHRLPDAITLPAIVLTLGLLALAALATADGPRLGAAIAGAVVLGAAYGLLHLVNRSGLGLGDVKLAPLLGLPAGWCGWTTVWWAGALPFLLGGVAALTLLVTRRASRNSAIALGPWMLLGAGLALSLHRLAS</sequence>
<comment type="similarity">
    <text evidence="1">Belongs to the peptidase A24 family.</text>
</comment>
<dbReference type="RefSeq" id="WP_130416502.1">
    <property type="nucleotide sequence ID" value="NZ_SGWX01000001.1"/>
</dbReference>
<evidence type="ECO:0000259" key="4">
    <source>
        <dbReference type="Pfam" id="PF01478"/>
    </source>
</evidence>
<feature type="transmembrane region" description="Helical" evidence="3">
    <location>
        <begin position="57"/>
        <end position="75"/>
    </location>
</feature>
<keyword evidence="3" id="KW-0472">Membrane</keyword>
<feature type="transmembrane region" description="Helical" evidence="3">
    <location>
        <begin position="111"/>
        <end position="128"/>
    </location>
</feature>
<feature type="domain" description="Prepilin type IV endopeptidase peptidase" evidence="4">
    <location>
        <begin position="68"/>
        <end position="173"/>
    </location>
</feature>
<feature type="transmembrane region" description="Helical" evidence="3">
    <location>
        <begin position="191"/>
        <end position="209"/>
    </location>
</feature>
<proteinExistence type="inferred from homology"/>
<comment type="caution">
    <text evidence="5">The sequence shown here is derived from an EMBL/GenBank/DDBJ whole genome shotgun (WGS) entry which is preliminary data.</text>
</comment>
<evidence type="ECO:0000313" key="6">
    <source>
        <dbReference type="Proteomes" id="UP000293852"/>
    </source>
</evidence>
<dbReference type="GO" id="GO:0005886">
    <property type="term" value="C:plasma membrane"/>
    <property type="evidence" value="ECO:0007669"/>
    <property type="project" value="TreeGrafter"/>
</dbReference>
<dbReference type="GO" id="GO:0032259">
    <property type="term" value="P:methylation"/>
    <property type="evidence" value="ECO:0007669"/>
    <property type="project" value="UniProtKB-KW"/>
</dbReference>
<dbReference type="InterPro" id="IPR050882">
    <property type="entry name" value="Prepilin_peptidase/N-MTase"/>
</dbReference>
<evidence type="ECO:0000256" key="2">
    <source>
        <dbReference type="SAM" id="MobiDB-lite"/>
    </source>
</evidence>
<feature type="transmembrane region" description="Helical" evidence="3">
    <location>
        <begin position="159"/>
        <end position="179"/>
    </location>
</feature>
<dbReference type="PANTHER" id="PTHR30487:SF0">
    <property type="entry name" value="PREPILIN LEADER PEPTIDASE_N-METHYLTRANSFERASE-RELATED"/>
    <property type="match status" value="1"/>
</dbReference>
<dbReference type="OrthoDB" id="2087435at2"/>